<dbReference type="AlphaFoldDB" id="A0A1X0J5I1"/>
<evidence type="ECO:0000256" key="2">
    <source>
        <dbReference type="ARBA" id="ARBA00022908"/>
    </source>
</evidence>
<reference evidence="8 9" key="1">
    <citation type="submission" date="2016-12" db="EMBL/GenBank/DDBJ databases">
        <title>The new phylogeny of genus Mycobacterium.</title>
        <authorList>
            <person name="Tortoli E."/>
            <person name="Trovato A."/>
            <person name="Cirillo D.M."/>
        </authorList>
    </citation>
    <scope>NUCLEOTIDE SEQUENCE [LARGE SCALE GENOMIC DNA]</scope>
    <source>
        <strain evidence="8 9">DSM 44223</strain>
    </source>
</reference>
<dbReference type="Gene3D" id="1.10.443.10">
    <property type="entry name" value="Intergrase catalytic core"/>
    <property type="match status" value="1"/>
</dbReference>
<dbReference type="RefSeq" id="WP_083117049.1">
    <property type="nucleotide sequence ID" value="NZ_JACKUO010000042.1"/>
</dbReference>
<accession>A0A1X0J5I1</accession>
<comment type="similarity">
    <text evidence="1">Belongs to the 'phage' integrase family.</text>
</comment>
<keyword evidence="9" id="KW-1185">Reference proteome</keyword>
<dbReference type="GO" id="GO:0003677">
    <property type="term" value="F:DNA binding"/>
    <property type="evidence" value="ECO:0007669"/>
    <property type="project" value="UniProtKB-UniRule"/>
</dbReference>
<evidence type="ECO:0000313" key="8">
    <source>
        <dbReference type="EMBL" id="ORB57383.1"/>
    </source>
</evidence>
<dbReference type="InterPro" id="IPR010998">
    <property type="entry name" value="Integrase_recombinase_N"/>
</dbReference>
<dbReference type="OrthoDB" id="1822491at2"/>
<dbReference type="Pfam" id="PF00589">
    <property type="entry name" value="Phage_integrase"/>
    <property type="match status" value="1"/>
</dbReference>
<dbReference type="PROSITE" id="PS51898">
    <property type="entry name" value="TYR_RECOMBINASE"/>
    <property type="match status" value="1"/>
</dbReference>
<evidence type="ECO:0000313" key="9">
    <source>
        <dbReference type="Proteomes" id="UP000192534"/>
    </source>
</evidence>
<dbReference type="InterPro" id="IPR050090">
    <property type="entry name" value="Tyrosine_recombinase_XerCD"/>
</dbReference>
<feature type="domain" description="Core-binding (CB)" evidence="7">
    <location>
        <begin position="80"/>
        <end position="163"/>
    </location>
</feature>
<evidence type="ECO:0000256" key="4">
    <source>
        <dbReference type="ARBA" id="ARBA00023172"/>
    </source>
</evidence>
<dbReference type="SUPFAM" id="SSF56349">
    <property type="entry name" value="DNA breaking-rejoining enzymes"/>
    <property type="match status" value="1"/>
</dbReference>
<evidence type="ECO:0000256" key="5">
    <source>
        <dbReference type="PROSITE-ProRule" id="PRU01248"/>
    </source>
</evidence>
<feature type="domain" description="Tyr recombinase" evidence="6">
    <location>
        <begin position="186"/>
        <end position="374"/>
    </location>
</feature>
<dbReference type="EMBL" id="MVIH01000001">
    <property type="protein sequence ID" value="ORB57383.1"/>
    <property type="molecule type" value="Genomic_DNA"/>
</dbReference>
<dbReference type="GO" id="GO:0006310">
    <property type="term" value="P:DNA recombination"/>
    <property type="evidence" value="ECO:0007669"/>
    <property type="project" value="UniProtKB-KW"/>
</dbReference>
<dbReference type="Pfam" id="PF26003">
    <property type="entry name" value="Integrase_N_phage"/>
    <property type="match status" value="1"/>
</dbReference>
<proteinExistence type="inferred from homology"/>
<dbReference type="InterPro" id="IPR004107">
    <property type="entry name" value="Integrase_SAM-like_N"/>
</dbReference>
<dbReference type="PANTHER" id="PTHR30349">
    <property type="entry name" value="PHAGE INTEGRASE-RELATED"/>
    <property type="match status" value="1"/>
</dbReference>
<dbReference type="InterPro" id="IPR013762">
    <property type="entry name" value="Integrase-like_cat_sf"/>
</dbReference>
<dbReference type="CDD" id="cd01189">
    <property type="entry name" value="INT_ICEBs1_C_like"/>
    <property type="match status" value="1"/>
</dbReference>
<evidence type="ECO:0000259" key="6">
    <source>
        <dbReference type="PROSITE" id="PS51898"/>
    </source>
</evidence>
<protein>
    <submittedName>
        <fullName evidence="8">Site-specific integrase</fullName>
    </submittedName>
</protein>
<dbReference type="InterPro" id="IPR011010">
    <property type="entry name" value="DNA_brk_join_enz"/>
</dbReference>
<dbReference type="InterPro" id="IPR058717">
    <property type="entry name" value="Phage_L5_Integrase_N"/>
</dbReference>
<dbReference type="PANTHER" id="PTHR30349:SF64">
    <property type="entry name" value="PROPHAGE INTEGRASE INTD-RELATED"/>
    <property type="match status" value="1"/>
</dbReference>
<evidence type="ECO:0000259" key="7">
    <source>
        <dbReference type="PROSITE" id="PS51900"/>
    </source>
</evidence>
<keyword evidence="3 5" id="KW-0238">DNA-binding</keyword>
<dbReference type="PROSITE" id="PS51900">
    <property type="entry name" value="CB"/>
    <property type="match status" value="1"/>
</dbReference>
<dbReference type="Proteomes" id="UP000192534">
    <property type="component" value="Unassembled WGS sequence"/>
</dbReference>
<evidence type="ECO:0000256" key="1">
    <source>
        <dbReference type="ARBA" id="ARBA00008857"/>
    </source>
</evidence>
<dbReference type="GO" id="GO:0015074">
    <property type="term" value="P:DNA integration"/>
    <property type="evidence" value="ECO:0007669"/>
    <property type="project" value="UniProtKB-KW"/>
</dbReference>
<evidence type="ECO:0000256" key="3">
    <source>
        <dbReference type="ARBA" id="ARBA00023125"/>
    </source>
</evidence>
<dbReference type="InterPro" id="IPR002104">
    <property type="entry name" value="Integrase_catalytic"/>
</dbReference>
<gene>
    <name evidence="8" type="ORF">BST42_03125</name>
</gene>
<dbReference type="Pfam" id="PF14659">
    <property type="entry name" value="Phage_int_SAM_3"/>
    <property type="match status" value="1"/>
</dbReference>
<organism evidence="8 9">
    <name type="scientific">Mycolicibacterium rhodesiae</name>
    <name type="common">Mycobacterium rhodesiae</name>
    <dbReference type="NCBI Taxonomy" id="36814"/>
    <lineage>
        <taxon>Bacteria</taxon>
        <taxon>Bacillati</taxon>
        <taxon>Actinomycetota</taxon>
        <taxon>Actinomycetes</taxon>
        <taxon>Mycobacteriales</taxon>
        <taxon>Mycobacteriaceae</taxon>
        <taxon>Mycolicibacterium</taxon>
    </lineage>
</organism>
<keyword evidence="2" id="KW-0229">DNA integration</keyword>
<comment type="caution">
    <text evidence="8">The sequence shown here is derived from an EMBL/GenBank/DDBJ whole genome shotgun (WGS) entry which is preliminary data.</text>
</comment>
<keyword evidence="4" id="KW-0233">DNA recombination</keyword>
<name>A0A1X0J5I1_MYCRH</name>
<dbReference type="Gene3D" id="1.10.150.130">
    <property type="match status" value="1"/>
</dbReference>
<dbReference type="InterPro" id="IPR044068">
    <property type="entry name" value="CB"/>
</dbReference>
<sequence length="382" mass="43354">MGREPRSTRRKFGRLRQFRSGRWKASYTGPNGQLYEAPHTFGAREDAEAWLTDRRREIDRDLWSPPASEEQKIAKAKADVVFRDYAKTWMETRTVRGRPLKPRTVDDYNDILTRHLNPTFGSKTLRSITVGQVDKWYAKTLVDKPTARAHAYSLLRTIMETARTRDRIISENPCLITGAGATTRKIKPKPATLDQLAIIVDDMPDNLKLMVLLATWTALRFGELVELQRRDIDLDDAVVRVRRAAVRTDDGWKVGDPKSDAGVRDVDIPPNIIPAIERHLAEHVGPQQKALLFPPQNGGERLQPSTLYRHWYRARTKAKRPDLRFHDCRHTGATWAAQSGATVAELMDRLGHSTPQAAMRYQHAAQGRGKKIAEAMAAMANQ</sequence>